<feature type="compositionally biased region" description="Basic and acidic residues" evidence="1">
    <location>
        <begin position="1"/>
        <end position="13"/>
    </location>
</feature>
<evidence type="ECO:0000313" key="3">
    <source>
        <dbReference type="Proteomes" id="UP000035489"/>
    </source>
</evidence>
<name>A0A0H1RBE1_9HYPH</name>
<dbReference type="Proteomes" id="UP000035489">
    <property type="component" value="Unassembled WGS sequence"/>
</dbReference>
<proteinExistence type="predicted"/>
<accession>A0A0H1RBE1</accession>
<reference evidence="2 3" key="1">
    <citation type="submission" date="2015-05" db="EMBL/GenBank/DDBJ databases">
        <title>Draft genome sequence of Microvirga vignae strain BR3299, a novel nitrogen fixing bacteria isolated from Brazil semi-aired region.</title>
        <authorList>
            <person name="Zilli J.E."/>
            <person name="Passos S.R."/>
            <person name="Leite J."/>
            <person name="Baldani J.I."/>
            <person name="Xavier G.R."/>
            <person name="Rumjaneck N.G."/>
            <person name="Simoes-Araujo J.L."/>
        </authorList>
    </citation>
    <scope>NUCLEOTIDE SEQUENCE [LARGE SCALE GENOMIC DNA]</scope>
    <source>
        <strain evidence="2 3">BR3299</strain>
    </source>
</reference>
<sequence>MDDTEFHNDKPPGDLKSAQMYSPNTKPLLQSLLSTLADIDFEYEQAKDKISKSSPDLNLKIRVLEKLKAQHQERRTPYIQQLAILQERMISPR</sequence>
<comment type="caution">
    <text evidence="2">The sequence shown here is derived from an EMBL/GenBank/DDBJ whole genome shotgun (WGS) entry which is preliminary data.</text>
</comment>
<dbReference type="OrthoDB" id="8020151at2"/>
<gene>
    <name evidence="2" type="ORF">AA309_12620</name>
</gene>
<dbReference type="RefSeq" id="WP_047189375.1">
    <property type="nucleotide sequence ID" value="NZ_LCYG01000032.1"/>
</dbReference>
<protein>
    <submittedName>
        <fullName evidence="2">Uncharacterized protein</fullName>
    </submittedName>
</protein>
<dbReference type="EMBL" id="LCYG01000032">
    <property type="protein sequence ID" value="KLK92555.1"/>
    <property type="molecule type" value="Genomic_DNA"/>
</dbReference>
<dbReference type="STRING" id="1225564.AA309_12620"/>
<evidence type="ECO:0000313" key="2">
    <source>
        <dbReference type="EMBL" id="KLK92555.1"/>
    </source>
</evidence>
<feature type="region of interest" description="Disordered" evidence="1">
    <location>
        <begin position="1"/>
        <end position="21"/>
    </location>
</feature>
<dbReference type="AlphaFoldDB" id="A0A0H1RBE1"/>
<keyword evidence="3" id="KW-1185">Reference proteome</keyword>
<dbReference type="PATRIC" id="fig|1225564.3.peg.3348"/>
<evidence type="ECO:0000256" key="1">
    <source>
        <dbReference type="SAM" id="MobiDB-lite"/>
    </source>
</evidence>
<organism evidence="2 3">
    <name type="scientific">Microvirga vignae</name>
    <dbReference type="NCBI Taxonomy" id="1225564"/>
    <lineage>
        <taxon>Bacteria</taxon>
        <taxon>Pseudomonadati</taxon>
        <taxon>Pseudomonadota</taxon>
        <taxon>Alphaproteobacteria</taxon>
        <taxon>Hyphomicrobiales</taxon>
        <taxon>Methylobacteriaceae</taxon>
        <taxon>Microvirga</taxon>
    </lineage>
</organism>